<proteinExistence type="predicted"/>
<evidence type="ECO:0000313" key="1">
    <source>
        <dbReference type="EMBL" id="RZQ51164.1"/>
    </source>
</evidence>
<accession>A0A4Q7IGL3</accession>
<dbReference type="RefSeq" id="WP_206076519.1">
    <property type="nucleotide sequence ID" value="NZ_PPSX01000175.1"/>
</dbReference>
<name>A0A4Q7IGL3_9GAMM</name>
<dbReference type="AlphaFoldDB" id="A0A4Q7IGL3"/>
<sequence>SAICEDDTKALVGSPAGGTWSIVSGGGSISGTTYTPADVASDTNVTVRYTIAANGSCAATTADVTFTVNANPGAAANTTDN</sequence>
<feature type="non-terminal residue" evidence="1">
    <location>
        <position position="1"/>
    </location>
</feature>
<feature type="non-terminal residue" evidence="1">
    <location>
        <position position="81"/>
    </location>
</feature>
<dbReference type="EMBL" id="PPSX01000175">
    <property type="protein sequence ID" value="RZQ51164.1"/>
    <property type="molecule type" value="Genomic_DNA"/>
</dbReference>
<gene>
    <name evidence="1" type="ORF">C1E23_21045</name>
</gene>
<organism evidence="1 2">
    <name type="scientific">Pseudoalteromonas phenolica</name>
    <dbReference type="NCBI Taxonomy" id="161398"/>
    <lineage>
        <taxon>Bacteria</taxon>
        <taxon>Pseudomonadati</taxon>
        <taxon>Pseudomonadota</taxon>
        <taxon>Gammaproteobacteria</taxon>
        <taxon>Alteromonadales</taxon>
        <taxon>Pseudoalteromonadaceae</taxon>
        <taxon>Pseudoalteromonas</taxon>
    </lineage>
</organism>
<comment type="caution">
    <text evidence="1">The sequence shown here is derived from an EMBL/GenBank/DDBJ whole genome shotgun (WGS) entry which is preliminary data.</text>
</comment>
<reference evidence="1 2" key="1">
    <citation type="submission" date="2018-01" db="EMBL/GenBank/DDBJ databases">
        <title>Co-occurrence of chitin degradation, pigmentation and bioactivity in marine Pseudoalteromonas.</title>
        <authorList>
            <person name="Paulsen S."/>
            <person name="Gram L."/>
            <person name="Machado H."/>
        </authorList>
    </citation>
    <scope>NUCLEOTIDE SEQUENCE [LARGE SCALE GENOMIC DNA]</scope>
    <source>
        <strain evidence="1 2">S3898</strain>
    </source>
</reference>
<protein>
    <submittedName>
        <fullName evidence="1">Uncharacterized protein</fullName>
    </submittedName>
</protein>
<evidence type="ECO:0000313" key="2">
    <source>
        <dbReference type="Proteomes" id="UP000291338"/>
    </source>
</evidence>
<dbReference type="Proteomes" id="UP000291338">
    <property type="component" value="Unassembled WGS sequence"/>
</dbReference>